<dbReference type="PANTHER" id="PTHR30469">
    <property type="entry name" value="MULTIDRUG RESISTANCE PROTEIN MDTA"/>
    <property type="match status" value="1"/>
</dbReference>
<dbReference type="Gene3D" id="1.10.287.470">
    <property type="entry name" value="Helix hairpin bin"/>
    <property type="match status" value="1"/>
</dbReference>
<evidence type="ECO:0000256" key="1">
    <source>
        <dbReference type="ARBA" id="ARBA00009477"/>
    </source>
</evidence>
<dbReference type="AlphaFoldDB" id="A0A972GUZ2"/>
<comment type="similarity">
    <text evidence="1">Belongs to the membrane fusion protein (MFP) (TC 8.A.1) family.</text>
</comment>
<evidence type="ECO:0000259" key="3">
    <source>
        <dbReference type="Pfam" id="PF25954"/>
    </source>
</evidence>
<dbReference type="EMBL" id="WHOD01000109">
    <property type="protein sequence ID" value="NOU97354.1"/>
    <property type="molecule type" value="Genomic_DNA"/>
</dbReference>
<accession>A0A972GUZ2</accession>
<protein>
    <submittedName>
        <fullName evidence="5">Efflux RND transporter periplasmic adaptor subunit</fullName>
    </submittedName>
</protein>
<evidence type="ECO:0000256" key="2">
    <source>
        <dbReference type="SAM" id="Coils"/>
    </source>
</evidence>
<feature type="domain" description="Multidrug resistance protein MdtA-like C-terminal permuted SH3" evidence="4">
    <location>
        <begin position="364"/>
        <end position="422"/>
    </location>
</feature>
<gene>
    <name evidence="5" type="ORF">GC093_29600</name>
</gene>
<dbReference type="RefSeq" id="WP_171655587.1">
    <property type="nucleotide sequence ID" value="NZ_WHOD01000109.1"/>
</dbReference>
<feature type="domain" description="CusB-like beta-barrel" evidence="3">
    <location>
        <begin position="312"/>
        <end position="359"/>
    </location>
</feature>
<dbReference type="InterPro" id="IPR058792">
    <property type="entry name" value="Beta-barrel_RND_2"/>
</dbReference>
<evidence type="ECO:0000313" key="5">
    <source>
        <dbReference type="EMBL" id="NOU97354.1"/>
    </source>
</evidence>
<feature type="coiled-coil region" evidence="2">
    <location>
        <begin position="163"/>
        <end position="251"/>
    </location>
</feature>
<dbReference type="Pfam" id="PF25954">
    <property type="entry name" value="Beta-barrel_RND_2"/>
    <property type="match status" value="1"/>
</dbReference>
<keyword evidence="6" id="KW-1185">Reference proteome</keyword>
<evidence type="ECO:0000313" key="6">
    <source>
        <dbReference type="Proteomes" id="UP000641588"/>
    </source>
</evidence>
<dbReference type="PROSITE" id="PS51257">
    <property type="entry name" value="PROKAR_LIPOPROTEIN"/>
    <property type="match status" value="1"/>
</dbReference>
<dbReference type="Gene3D" id="2.40.420.20">
    <property type="match status" value="1"/>
</dbReference>
<dbReference type="PANTHER" id="PTHR30469:SF33">
    <property type="entry name" value="SLR1207 PROTEIN"/>
    <property type="match status" value="1"/>
</dbReference>
<dbReference type="Proteomes" id="UP000641588">
    <property type="component" value="Unassembled WGS sequence"/>
</dbReference>
<dbReference type="NCBIfam" id="TIGR01730">
    <property type="entry name" value="RND_mfp"/>
    <property type="match status" value="1"/>
</dbReference>
<proteinExistence type="inferred from homology"/>
<dbReference type="Gene3D" id="2.40.30.170">
    <property type="match status" value="1"/>
</dbReference>
<dbReference type="GO" id="GO:0015562">
    <property type="term" value="F:efflux transmembrane transporter activity"/>
    <property type="evidence" value="ECO:0007669"/>
    <property type="project" value="TreeGrafter"/>
</dbReference>
<reference evidence="5" key="1">
    <citation type="submission" date="2019-10" db="EMBL/GenBank/DDBJ databases">
        <title>Description of Paenibacillus glebae sp. nov.</title>
        <authorList>
            <person name="Carlier A."/>
            <person name="Qi S."/>
        </authorList>
    </citation>
    <scope>NUCLEOTIDE SEQUENCE</scope>
    <source>
        <strain evidence="5">LMG 31456</strain>
    </source>
</reference>
<sequence length="440" mass="48526">MKQKRLKSRLVQRSVVMLGVMGLSLAVIAGCTAMEVLSPIRNSSSPEQTGSQGNVIKAVKTATVTKQRIGDPVEQSAEVLSSFQVTVNAKTGGDVDQILKKRGELVQEGEVIFRLKSSDAVLQREKALMTLKSVQEGQARAKKEFEQARNSQENSRLETINTIKKMEQGLEDSKRSLNKMKNDYDKGLATKAQIEQAQTQLKNAQMDLELLKQKQRTTVKIEPAPVSELPLINAQLELQQADQVIEYLEVKAPVSGALTEMPLEPGMSVSAGASVGLIQKLDPIKIKSLLNEDATKYVRGKKELTYYLSGASRKNKGEISYLAPVMDSQTKAYELNLEVPNHDVSLKPGMKLRVQLTDEEEQMVIAIPTQSLLKDGEDNFVFVLTGSDTVEKRKIQIGRLNEPLQEVLSGIKEGEQLVISGQNQLKDKDKVQSAPSEGQK</sequence>
<dbReference type="GO" id="GO:1990281">
    <property type="term" value="C:efflux pump complex"/>
    <property type="evidence" value="ECO:0007669"/>
    <property type="project" value="TreeGrafter"/>
</dbReference>
<evidence type="ECO:0000259" key="4">
    <source>
        <dbReference type="Pfam" id="PF25967"/>
    </source>
</evidence>
<name>A0A972GUZ2_9BACL</name>
<organism evidence="5 6">
    <name type="scientific">Paenibacillus foliorum</name>
    <dbReference type="NCBI Taxonomy" id="2654974"/>
    <lineage>
        <taxon>Bacteria</taxon>
        <taxon>Bacillati</taxon>
        <taxon>Bacillota</taxon>
        <taxon>Bacilli</taxon>
        <taxon>Bacillales</taxon>
        <taxon>Paenibacillaceae</taxon>
        <taxon>Paenibacillus</taxon>
    </lineage>
</organism>
<dbReference type="Gene3D" id="2.40.50.100">
    <property type="match status" value="1"/>
</dbReference>
<dbReference type="InterPro" id="IPR058627">
    <property type="entry name" value="MdtA-like_C"/>
</dbReference>
<comment type="caution">
    <text evidence="5">The sequence shown here is derived from an EMBL/GenBank/DDBJ whole genome shotgun (WGS) entry which is preliminary data.</text>
</comment>
<dbReference type="SUPFAM" id="SSF111369">
    <property type="entry name" value="HlyD-like secretion proteins"/>
    <property type="match status" value="1"/>
</dbReference>
<dbReference type="Pfam" id="PF25967">
    <property type="entry name" value="RND-MFP_C"/>
    <property type="match status" value="1"/>
</dbReference>
<keyword evidence="2" id="KW-0175">Coiled coil</keyword>
<dbReference type="InterPro" id="IPR006143">
    <property type="entry name" value="RND_pump_MFP"/>
</dbReference>